<dbReference type="GO" id="GO:0016272">
    <property type="term" value="C:prefoldin complex"/>
    <property type="evidence" value="ECO:0007669"/>
    <property type="project" value="UniProtKB-UniRule"/>
</dbReference>
<evidence type="ECO:0000256" key="2">
    <source>
        <dbReference type="ARBA" id="ARBA00023186"/>
    </source>
</evidence>
<dbReference type="KEGG" id="dfa:DFA_09869"/>
<evidence type="ECO:0000313" key="7">
    <source>
        <dbReference type="Proteomes" id="UP000007797"/>
    </source>
</evidence>
<accession>F4Q8M7</accession>
<dbReference type="InterPro" id="IPR002777">
    <property type="entry name" value="PFD_beta-like"/>
</dbReference>
<dbReference type="FunFam" id="1.10.287.370:FF:000005">
    <property type="entry name" value="Prefoldin subunit 4"/>
    <property type="match status" value="1"/>
</dbReference>
<dbReference type="GeneID" id="14867210"/>
<comment type="subunit">
    <text evidence="4">Heterohexamer of two PFD-alpha type and four PFD-beta type subunits.</text>
</comment>
<sequence>MSKSMIDKHDEIDLEVSHADQKMINTFGRLNNRKHELLRQKKFKQEDLEKATDAQDDVFLADDETKFKYMMGEAYIETEKSETEELIEKYMAQLEEDIKKIDEEIEDIAEVHKELKVHLYAKFKTSINLEE</sequence>
<dbReference type="RefSeq" id="XP_004351766.1">
    <property type="nucleotide sequence ID" value="XM_004351714.1"/>
</dbReference>
<dbReference type="EMBL" id="GL883026">
    <property type="protein sequence ID" value="EGG15046.1"/>
    <property type="molecule type" value="Genomic_DNA"/>
</dbReference>
<gene>
    <name evidence="6" type="primary">pfdn4</name>
    <name evidence="6" type="ORF">DFA_09869</name>
</gene>
<name>F4Q8M7_CACFS</name>
<dbReference type="OrthoDB" id="10250441at2759"/>
<dbReference type="PIRSF" id="PIRSF016477">
    <property type="entry name" value="Prefoldin_subunit_4"/>
    <property type="match status" value="1"/>
</dbReference>
<organism evidence="6 7">
    <name type="scientific">Cavenderia fasciculata</name>
    <name type="common">Slime mold</name>
    <name type="synonym">Dictyostelium fasciculatum</name>
    <dbReference type="NCBI Taxonomy" id="261658"/>
    <lineage>
        <taxon>Eukaryota</taxon>
        <taxon>Amoebozoa</taxon>
        <taxon>Evosea</taxon>
        <taxon>Eumycetozoa</taxon>
        <taxon>Dictyostelia</taxon>
        <taxon>Acytosteliales</taxon>
        <taxon>Cavenderiaceae</taxon>
        <taxon>Cavenderia</taxon>
    </lineage>
</organism>
<keyword evidence="2 4" id="KW-0143">Chaperone</keyword>
<dbReference type="AlphaFoldDB" id="F4Q8M7"/>
<keyword evidence="5" id="KW-0175">Coiled coil</keyword>
<evidence type="ECO:0000256" key="4">
    <source>
        <dbReference type="PIRNR" id="PIRNR016477"/>
    </source>
</evidence>
<dbReference type="OMA" id="KFGRAIN"/>
<dbReference type="Proteomes" id="UP000007797">
    <property type="component" value="Unassembled WGS sequence"/>
</dbReference>
<dbReference type="CDD" id="cd23165">
    <property type="entry name" value="Prefoldin_4"/>
    <property type="match status" value="1"/>
</dbReference>
<keyword evidence="7" id="KW-1185">Reference proteome</keyword>
<evidence type="ECO:0000256" key="3">
    <source>
        <dbReference type="ARBA" id="ARBA00024667"/>
    </source>
</evidence>
<dbReference type="GO" id="GO:0006457">
    <property type="term" value="P:protein folding"/>
    <property type="evidence" value="ECO:0007669"/>
    <property type="project" value="UniProtKB-UniRule"/>
</dbReference>
<dbReference type="STRING" id="1054147.F4Q8M7"/>
<evidence type="ECO:0000256" key="5">
    <source>
        <dbReference type="SAM" id="Coils"/>
    </source>
</evidence>
<proteinExistence type="inferred from homology"/>
<dbReference type="GO" id="GO:0005737">
    <property type="term" value="C:cytoplasm"/>
    <property type="evidence" value="ECO:0007669"/>
    <property type="project" value="UniProtKB-ARBA"/>
</dbReference>
<dbReference type="GO" id="GO:0051082">
    <property type="term" value="F:unfolded protein binding"/>
    <property type="evidence" value="ECO:0007669"/>
    <property type="project" value="InterPro"/>
</dbReference>
<comment type="function">
    <text evidence="3 4">Binds specifically to cytosolic chaperonin (c-CPN) and transfers target proteins to it. Binds to nascent polypeptide chain and promotes folding in an environment in which there are many competing pathways for nonnative proteins.</text>
</comment>
<dbReference type="Pfam" id="PF01920">
    <property type="entry name" value="Prefoldin_2"/>
    <property type="match status" value="1"/>
</dbReference>
<dbReference type="PANTHER" id="PTHR21100:SF9">
    <property type="entry name" value="PREFOLDIN SUBUNIT 4"/>
    <property type="match status" value="1"/>
</dbReference>
<dbReference type="SUPFAM" id="SSF46579">
    <property type="entry name" value="Prefoldin"/>
    <property type="match status" value="1"/>
</dbReference>
<dbReference type="PANTHER" id="PTHR21100">
    <property type="entry name" value="PREFOLDIN SUBUNIT 4"/>
    <property type="match status" value="1"/>
</dbReference>
<evidence type="ECO:0000256" key="1">
    <source>
        <dbReference type="ARBA" id="ARBA00008045"/>
    </source>
</evidence>
<comment type="similarity">
    <text evidence="1 4">Belongs to the prefoldin subunit beta family.</text>
</comment>
<reference evidence="7" key="1">
    <citation type="journal article" date="2011" name="Genome Res.">
        <title>Phylogeny-wide analysis of social amoeba genomes highlights ancient origins for complex intercellular communication.</title>
        <authorList>
            <person name="Heidel A.J."/>
            <person name="Lawal H.M."/>
            <person name="Felder M."/>
            <person name="Schilde C."/>
            <person name="Helps N.R."/>
            <person name="Tunggal B."/>
            <person name="Rivero F."/>
            <person name="John U."/>
            <person name="Schleicher M."/>
            <person name="Eichinger L."/>
            <person name="Platzer M."/>
            <person name="Noegel A.A."/>
            <person name="Schaap P."/>
            <person name="Gloeckner G."/>
        </authorList>
    </citation>
    <scope>NUCLEOTIDE SEQUENCE [LARGE SCALE GENOMIC DNA]</scope>
    <source>
        <strain evidence="7">SH3</strain>
    </source>
</reference>
<protein>
    <recommendedName>
        <fullName evidence="4">Prefoldin subunit 4</fullName>
    </recommendedName>
</protein>
<dbReference type="InterPro" id="IPR016661">
    <property type="entry name" value="PFDN4"/>
</dbReference>
<feature type="coiled-coil region" evidence="5">
    <location>
        <begin position="80"/>
        <end position="111"/>
    </location>
</feature>
<evidence type="ECO:0000313" key="6">
    <source>
        <dbReference type="EMBL" id="EGG15046.1"/>
    </source>
</evidence>